<dbReference type="KEGG" id="ovi:T265_06131"/>
<evidence type="ECO:0000313" key="3">
    <source>
        <dbReference type="Proteomes" id="UP000054324"/>
    </source>
</evidence>
<name>A0A074ZTC0_OPIVI</name>
<gene>
    <name evidence="2" type="ORF">T265_06131</name>
</gene>
<organism evidence="2 3">
    <name type="scientific">Opisthorchis viverrini</name>
    <name type="common">Southeast Asian liver fluke</name>
    <dbReference type="NCBI Taxonomy" id="6198"/>
    <lineage>
        <taxon>Eukaryota</taxon>
        <taxon>Metazoa</taxon>
        <taxon>Spiralia</taxon>
        <taxon>Lophotrochozoa</taxon>
        <taxon>Platyhelminthes</taxon>
        <taxon>Trematoda</taxon>
        <taxon>Digenea</taxon>
        <taxon>Opisthorchiida</taxon>
        <taxon>Opisthorchiata</taxon>
        <taxon>Opisthorchiidae</taxon>
        <taxon>Opisthorchis</taxon>
    </lineage>
</organism>
<dbReference type="GeneID" id="20320313"/>
<evidence type="ECO:0000313" key="2">
    <source>
        <dbReference type="EMBL" id="KER26625.1"/>
    </source>
</evidence>
<reference evidence="2 3" key="1">
    <citation type="submission" date="2013-11" db="EMBL/GenBank/DDBJ databases">
        <title>Opisthorchis viverrini - life in the bile duct.</title>
        <authorList>
            <person name="Young N.D."/>
            <person name="Nagarajan N."/>
            <person name="Lin S.J."/>
            <person name="Korhonen P.K."/>
            <person name="Jex A.R."/>
            <person name="Hall R.S."/>
            <person name="Safavi-Hemami H."/>
            <person name="Kaewkong W."/>
            <person name="Bertrand D."/>
            <person name="Gao S."/>
            <person name="Seet Q."/>
            <person name="Wongkham S."/>
            <person name="Teh B.T."/>
            <person name="Wongkham C."/>
            <person name="Intapan P.M."/>
            <person name="Maleewong W."/>
            <person name="Yang X."/>
            <person name="Hu M."/>
            <person name="Wang Z."/>
            <person name="Hofmann A."/>
            <person name="Sternberg P.W."/>
            <person name="Tan P."/>
            <person name="Wang J."/>
            <person name="Gasser R.B."/>
        </authorList>
    </citation>
    <scope>NUCLEOTIDE SEQUENCE [LARGE SCALE GENOMIC DNA]</scope>
</reference>
<feature type="compositionally biased region" description="Polar residues" evidence="1">
    <location>
        <begin position="60"/>
        <end position="77"/>
    </location>
</feature>
<sequence length="77" mass="8666">MPNKWFRGLELLYRLTQAHRSQMRNSPRHSAPLPEWQEALPRSEPELSTEKRNAGGQYDSGASASSTTYYGVTSAPN</sequence>
<dbReference type="CTD" id="20320313"/>
<dbReference type="RefSeq" id="XP_009169588.1">
    <property type="nucleotide sequence ID" value="XM_009171324.1"/>
</dbReference>
<feature type="region of interest" description="Disordered" evidence="1">
    <location>
        <begin position="20"/>
        <end position="77"/>
    </location>
</feature>
<dbReference type="EMBL" id="KL596742">
    <property type="protein sequence ID" value="KER26625.1"/>
    <property type="molecule type" value="Genomic_DNA"/>
</dbReference>
<dbReference type="AlphaFoldDB" id="A0A074ZTC0"/>
<protein>
    <submittedName>
        <fullName evidence="2">Uncharacterized protein</fullName>
    </submittedName>
</protein>
<dbReference type="Proteomes" id="UP000054324">
    <property type="component" value="Unassembled WGS sequence"/>
</dbReference>
<evidence type="ECO:0000256" key="1">
    <source>
        <dbReference type="SAM" id="MobiDB-lite"/>
    </source>
</evidence>
<accession>A0A074ZTC0</accession>
<proteinExistence type="predicted"/>
<keyword evidence="3" id="KW-1185">Reference proteome</keyword>
<feature type="compositionally biased region" description="Basic and acidic residues" evidence="1">
    <location>
        <begin position="41"/>
        <end position="53"/>
    </location>
</feature>